<feature type="region of interest" description="Disordered" evidence="1">
    <location>
        <begin position="111"/>
        <end position="131"/>
    </location>
</feature>
<dbReference type="Proteomes" id="UP000823775">
    <property type="component" value="Unassembled WGS sequence"/>
</dbReference>
<sequence length="131" mass="13525">MIIWDGVTPRTSVVTDTLIVSGGTTFVAVGSIRRVCDSEEAVTPIVWSSTLGENEVSMVTFPGFAVATLDVGGMVVGSGTTRLTGSDPVASPTIPMSNGNPDIRLATNTTLSSPKALAPPVENSRNHTTAH</sequence>
<reference evidence="2 3" key="1">
    <citation type="journal article" date="2021" name="BMC Genomics">
        <title>Datura genome reveals duplications of psychoactive alkaloid biosynthetic genes and high mutation rate following tissue culture.</title>
        <authorList>
            <person name="Rajewski A."/>
            <person name="Carter-House D."/>
            <person name="Stajich J."/>
            <person name="Litt A."/>
        </authorList>
    </citation>
    <scope>NUCLEOTIDE SEQUENCE [LARGE SCALE GENOMIC DNA]</scope>
    <source>
        <strain evidence="2">AR-01</strain>
    </source>
</reference>
<accession>A0ABS8V5M7</accession>
<proteinExistence type="predicted"/>
<comment type="caution">
    <text evidence="2">The sequence shown here is derived from an EMBL/GenBank/DDBJ whole genome shotgun (WGS) entry which is preliminary data.</text>
</comment>
<protein>
    <submittedName>
        <fullName evidence="2">Uncharacterized protein</fullName>
    </submittedName>
</protein>
<organism evidence="2 3">
    <name type="scientific">Datura stramonium</name>
    <name type="common">Jimsonweed</name>
    <name type="synonym">Common thornapple</name>
    <dbReference type="NCBI Taxonomy" id="4076"/>
    <lineage>
        <taxon>Eukaryota</taxon>
        <taxon>Viridiplantae</taxon>
        <taxon>Streptophyta</taxon>
        <taxon>Embryophyta</taxon>
        <taxon>Tracheophyta</taxon>
        <taxon>Spermatophyta</taxon>
        <taxon>Magnoliopsida</taxon>
        <taxon>eudicotyledons</taxon>
        <taxon>Gunneridae</taxon>
        <taxon>Pentapetalae</taxon>
        <taxon>asterids</taxon>
        <taxon>lamiids</taxon>
        <taxon>Solanales</taxon>
        <taxon>Solanaceae</taxon>
        <taxon>Solanoideae</taxon>
        <taxon>Datureae</taxon>
        <taxon>Datura</taxon>
    </lineage>
</organism>
<name>A0ABS8V5M7_DATST</name>
<evidence type="ECO:0000256" key="1">
    <source>
        <dbReference type="SAM" id="MobiDB-lite"/>
    </source>
</evidence>
<evidence type="ECO:0000313" key="3">
    <source>
        <dbReference type="Proteomes" id="UP000823775"/>
    </source>
</evidence>
<keyword evidence="3" id="KW-1185">Reference proteome</keyword>
<evidence type="ECO:0000313" key="2">
    <source>
        <dbReference type="EMBL" id="MCD9642363.1"/>
    </source>
</evidence>
<dbReference type="EMBL" id="JACEIK010003602">
    <property type="protein sequence ID" value="MCD9642363.1"/>
    <property type="molecule type" value="Genomic_DNA"/>
</dbReference>
<gene>
    <name evidence="2" type="ORF">HAX54_029147</name>
</gene>